<evidence type="ECO:0000256" key="9">
    <source>
        <dbReference type="RuleBase" id="RU369094"/>
    </source>
</evidence>
<keyword evidence="7 8" id="KW-0539">Nucleus</keyword>
<dbReference type="AlphaFoldDB" id="A0A7I8KLX0"/>
<evidence type="ECO:0000256" key="8">
    <source>
        <dbReference type="PROSITE-ProRule" id="PRU00071"/>
    </source>
</evidence>
<dbReference type="PROSITE" id="PS50884">
    <property type="entry name" value="ZF_DOF_2"/>
    <property type="match status" value="1"/>
</dbReference>
<dbReference type="GO" id="GO:0003700">
    <property type="term" value="F:DNA-binding transcription factor activity"/>
    <property type="evidence" value="ECO:0007669"/>
    <property type="project" value="UniProtKB-UniRule"/>
</dbReference>
<protein>
    <recommendedName>
        <fullName evidence="9">Dof zinc finger protein</fullName>
    </recommendedName>
</protein>
<dbReference type="GO" id="GO:0003677">
    <property type="term" value="F:DNA binding"/>
    <property type="evidence" value="ECO:0007669"/>
    <property type="project" value="UniProtKB-UniRule"/>
</dbReference>
<comment type="function">
    <text evidence="9">Transcription factor that binds specifically to a 5'-AA[AG]G-3' consensus core sequence.</text>
</comment>
<evidence type="ECO:0000256" key="10">
    <source>
        <dbReference type="SAM" id="MobiDB-lite"/>
    </source>
</evidence>
<evidence type="ECO:0000259" key="11">
    <source>
        <dbReference type="PROSITE" id="PS50884"/>
    </source>
</evidence>
<evidence type="ECO:0000313" key="13">
    <source>
        <dbReference type="Proteomes" id="UP000663760"/>
    </source>
</evidence>
<comment type="subcellular location">
    <subcellularLocation>
        <location evidence="8 9">Nucleus</location>
    </subcellularLocation>
</comment>
<keyword evidence="5 8" id="KW-0238">DNA-binding</keyword>
<keyword evidence="4 9" id="KW-0805">Transcription regulation</keyword>
<evidence type="ECO:0000256" key="5">
    <source>
        <dbReference type="ARBA" id="ARBA00023125"/>
    </source>
</evidence>
<evidence type="ECO:0000313" key="12">
    <source>
        <dbReference type="EMBL" id="CAA7398124.1"/>
    </source>
</evidence>
<feature type="domain" description="Dof-type" evidence="11">
    <location>
        <begin position="69"/>
        <end position="123"/>
    </location>
</feature>
<keyword evidence="1 9" id="KW-0479">Metal-binding</keyword>
<evidence type="ECO:0000256" key="4">
    <source>
        <dbReference type="ARBA" id="ARBA00023015"/>
    </source>
</evidence>
<dbReference type="GO" id="GO:0005634">
    <property type="term" value="C:nucleus"/>
    <property type="evidence" value="ECO:0007669"/>
    <property type="project" value="UniProtKB-SubCell"/>
</dbReference>
<keyword evidence="2 8" id="KW-0863">Zinc-finger</keyword>
<dbReference type="Pfam" id="PF02701">
    <property type="entry name" value="Zn_ribbon_Dof"/>
    <property type="match status" value="1"/>
</dbReference>
<dbReference type="EMBL" id="LR746269">
    <property type="protein sequence ID" value="CAA7398124.1"/>
    <property type="molecule type" value="Genomic_DNA"/>
</dbReference>
<evidence type="ECO:0000256" key="6">
    <source>
        <dbReference type="ARBA" id="ARBA00023163"/>
    </source>
</evidence>
<keyword evidence="6 9" id="KW-0804">Transcription</keyword>
<dbReference type="GO" id="GO:0008270">
    <property type="term" value="F:zinc ion binding"/>
    <property type="evidence" value="ECO:0007669"/>
    <property type="project" value="UniProtKB-KW"/>
</dbReference>
<dbReference type="PANTHER" id="PTHR31992:SF351">
    <property type="entry name" value="DOF ZINC FINGER PROTEIN"/>
    <property type="match status" value="1"/>
</dbReference>
<keyword evidence="3 9" id="KW-0862">Zinc</keyword>
<name>A0A7I8KLX0_SPIIN</name>
<feature type="region of interest" description="Disordered" evidence="10">
    <location>
        <begin position="114"/>
        <end position="145"/>
    </location>
</feature>
<accession>A0A7I8KLX0</accession>
<dbReference type="InterPro" id="IPR045174">
    <property type="entry name" value="Dof"/>
</dbReference>
<dbReference type="OrthoDB" id="1927254at2759"/>
<dbReference type="Proteomes" id="UP000663760">
    <property type="component" value="Chromosome 6"/>
</dbReference>
<keyword evidence="13" id="KW-1185">Reference proteome</keyword>
<dbReference type="PROSITE" id="PS01361">
    <property type="entry name" value="ZF_DOF_1"/>
    <property type="match status" value="1"/>
</dbReference>
<sequence length="303" mass="32306">MVFSSVPVYLDPPSWIQQPAYQHEIGGGGGDSGHLPLAAPPRPEMNPARLGSTAERARLGKVAPPEGALKCPRCESTNTKFCYFNNYSLSQPRHFCKTCRRYWTRGGALRNVPVGGGCRRNKRSKSGGGGGSSKSSAADRHAGSSTSIVAPSCGDSAAHCGVLPLPQFPFMDYLAAAANLRLNLPGGQPVDALHCQLSGGLEEWRIQQVQEFPHLTAMEQVPAPPSMGLFQFQEEPPVSQLSMMKMEENSQRFTLPEQYLGISGNYHYWGGGVGGEVPGGSVNAGGWAADLSGFNLSSTSNLI</sequence>
<evidence type="ECO:0000256" key="2">
    <source>
        <dbReference type="ARBA" id="ARBA00022771"/>
    </source>
</evidence>
<dbReference type="PANTHER" id="PTHR31992">
    <property type="entry name" value="DOF ZINC FINGER PROTEIN DOF1.4-RELATED"/>
    <property type="match status" value="1"/>
</dbReference>
<evidence type="ECO:0000256" key="7">
    <source>
        <dbReference type="ARBA" id="ARBA00023242"/>
    </source>
</evidence>
<evidence type="ECO:0000256" key="3">
    <source>
        <dbReference type="ARBA" id="ARBA00022833"/>
    </source>
</evidence>
<proteinExistence type="predicted"/>
<dbReference type="InterPro" id="IPR003851">
    <property type="entry name" value="Znf_Dof"/>
</dbReference>
<reference evidence="12" key="1">
    <citation type="submission" date="2020-02" db="EMBL/GenBank/DDBJ databases">
        <authorList>
            <person name="Scholz U."/>
            <person name="Mascher M."/>
            <person name="Fiebig A."/>
        </authorList>
    </citation>
    <scope>NUCLEOTIDE SEQUENCE</scope>
</reference>
<gene>
    <name evidence="12" type="ORF">SI8410_06008789</name>
</gene>
<evidence type="ECO:0000256" key="1">
    <source>
        <dbReference type="ARBA" id="ARBA00022723"/>
    </source>
</evidence>
<organism evidence="12 13">
    <name type="scientific">Spirodela intermedia</name>
    <name type="common">Intermediate duckweed</name>
    <dbReference type="NCBI Taxonomy" id="51605"/>
    <lineage>
        <taxon>Eukaryota</taxon>
        <taxon>Viridiplantae</taxon>
        <taxon>Streptophyta</taxon>
        <taxon>Embryophyta</taxon>
        <taxon>Tracheophyta</taxon>
        <taxon>Spermatophyta</taxon>
        <taxon>Magnoliopsida</taxon>
        <taxon>Liliopsida</taxon>
        <taxon>Araceae</taxon>
        <taxon>Lemnoideae</taxon>
        <taxon>Spirodela</taxon>
    </lineage>
</organism>